<feature type="region of interest" description="Disordered" evidence="2">
    <location>
        <begin position="456"/>
        <end position="498"/>
    </location>
</feature>
<dbReference type="AlphaFoldDB" id="A0A811M4W4"/>
<feature type="region of interest" description="Disordered" evidence="2">
    <location>
        <begin position="1002"/>
        <end position="1040"/>
    </location>
</feature>
<feature type="compositionally biased region" description="Polar residues" evidence="2">
    <location>
        <begin position="810"/>
        <end position="835"/>
    </location>
</feature>
<sequence>MPSKKRHGPYDIIADDLYDCHVPVYNELAYQHGIHFQAKYIGSMEIPRPGTRIEIVAAMRRVRFEFKARGIKKRPVEITVSVDGVRVVLQRKKKQQKDSSWDESKLLVMFHPIYRIFYVSHDSQDLQIFSYIARDGASNTFKCNVFKCSKKDAVAVQMPSTAPTIPPSPRGASPNSMSPTQGHQHGHQQGHQLPSTSAQGPPLISVEQASQSAPSEEPHSARLTPTPSPQGSRSHVTPTRSPRTGRSHTASLQPGGSKTGSMNTLGDDPQTLMSPQQRFYYLRLMAKPGRKPEPIKMKFVRWTNEKEKKTSVDDEGSLESQAMRVVRTIGQAFEVCHKVAQEQMQEKTTEEDTSSIPQRTKAKAVSASAAISEEDDEALEQDQREQRHQQEAAAIAAAAAATNVAGTSIGGRSGTSSPAQPPPGGVPKRHSIYVPRKVSSDLSAVSQGTAIEMTQPTANPIPQQQPTPQQPGPSQPQSQPHPGSQTLPHSHTWNPQMGAAFPSVQSLDAHTAAAYPFIPLSQLVPSSSVPYGLSSPVMLTNQPQVSPGTSSLATDTALQLTRTLDQYFQYNQQLMRSQLDQATQSAQVASCQVQLLRDTLNSETTARLEAQSRTHQLLNSNRDLLEQVQNLVHRLQDLEGKITRQIESSIEPEQLHGGHQTQAGSSRTLPSVSVVQPSIPSSEYATYTLPSSSVALQYPSRREPKEPHPSTSQQRPYQIQTLADLRAGSLPPDRDNDGNTSDQRRRRKDDSGARTEPDTEDTTDYSSSDQYEQSNVNRPKEGIPEFHYNLLLSNPQIMNNMPSFFHTEPLQHNRSSLTSVQPTAMPQTSSKSTPKIHQPVYHQHSHPKLEIQGKTEELPKDPNRLTSPKRTLRRFSLQSQRLLEDDSGTPPRTKKPTASGVFKEKEFTRMSFNIAPPKKRDSIVPGSDNDPSHLEVRRRSRDDGQGRRKSLAVSAKSTKVLSEFSPAREPSSSKNSTGSPQSARAVASSSIATAMYPPIKTKHGLGSPLSKKKQLAPLSVEVSDPEDSQSGSPHMRTDMTPMRKKVTADIGPLLPNKTNLINNNNYGNGSPGSNAVDPDSVRGRTMMAFQQLDPNLSSRQKRDSEGNLPNGVL</sequence>
<feature type="region of interest" description="Disordered" evidence="2">
    <location>
        <begin position="914"/>
        <end position="986"/>
    </location>
</feature>
<proteinExistence type="predicted"/>
<feature type="compositionally biased region" description="Low complexity" evidence="2">
    <location>
        <begin position="391"/>
        <end position="401"/>
    </location>
</feature>
<feature type="compositionally biased region" description="Low complexity" evidence="2">
    <location>
        <begin position="181"/>
        <end position="192"/>
    </location>
</feature>
<dbReference type="Pfam" id="PF00640">
    <property type="entry name" value="PID"/>
    <property type="match status" value="1"/>
</dbReference>
<dbReference type="FunFam" id="2.30.29.30:FF:000124">
    <property type="entry name" value="carboxyl-terminal PDZ ligand of neuronal nitric oxide synthase protein-like"/>
    <property type="match status" value="1"/>
</dbReference>
<feature type="region of interest" description="Disordered" evidence="2">
    <location>
        <begin position="803"/>
        <end position="901"/>
    </location>
</feature>
<reference evidence="4" key="1">
    <citation type="submission" date="2020-09" db="EMBL/GenBank/DDBJ databases">
        <authorList>
            <person name="Kikuchi T."/>
        </authorList>
    </citation>
    <scope>NUCLEOTIDE SEQUENCE</scope>
    <source>
        <strain evidence="4">Ka4C1</strain>
    </source>
</reference>
<dbReference type="GO" id="GO:0050998">
    <property type="term" value="F:nitric-oxide synthase binding"/>
    <property type="evidence" value="ECO:0007669"/>
    <property type="project" value="TreeGrafter"/>
</dbReference>
<feature type="compositionally biased region" description="Polar residues" evidence="2">
    <location>
        <begin position="223"/>
        <end position="264"/>
    </location>
</feature>
<protein>
    <submittedName>
        <fullName evidence="4">(pine wood nematode) hypothetical protein</fullName>
    </submittedName>
</protein>
<organism evidence="4 5">
    <name type="scientific">Bursaphelenchus xylophilus</name>
    <name type="common">Pinewood nematode worm</name>
    <name type="synonym">Aphelenchoides xylophilus</name>
    <dbReference type="NCBI Taxonomy" id="6326"/>
    <lineage>
        <taxon>Eukaryota</taxon>
        <taxon>Metazoa</taxon>
        <taxon>Ecdysozoa</taxon>
        <taxon>Nematoda</taxon>
        <taxon>Chromadorea</taxon>
        <taxon>Rhabditida</taxon>
        <taxon>Tylenchina</taxon>
        <taxon>Tylenchomorpha</taxon>
        <taxon>Aphelenchoidea</taxon>
        <taxon>Aphelenchoididae</taxon>
        <taxon>Bursaphelenchus</taxon>
    </lineage>
</organism>
<dbReference type="SMR" id="A0A811M4W4"/>
<dbReference type="OrthoDB" id="10030336at2759"/>
<dbReference type="PANTHER" id="PTHR11232:SF17">
    <property type="entry name" value="CAPON-LIKE PROTEIN"/>
    <property type="match status" value="1"/>
</dbReference>
<feature type="compositionally biased region" description="Basic and acidic residues" evidence="2">
    <location>
        <begin position="748"/>
        <end position="757"/>
    </location>
</feature>
<dbReference type="Proteomes" id="UP000659654">
    <property type="component" value="Unassembled WGS sequence"/>
</dbReference>
<dbReference type="InterPro" id="IPR051133">
    <property type="entry name" value="Adapter_Engulfment-Domain"/>
</dbReference>
<name>A0A811M4W4_BURXY</name>
<feature type="region of interest" description="Disordered" evidence="2">
    <location>
        <begin position="159"/>
        <end position="272"/>
    </location>
</feature>
<feature type="compositionally biased region" description="Basic and acidic residues" evidence="2">
    <location>
        <begin position="847"/>
        <end position="863"/>
    </location>
</feature>
<dbReference type="EMBL" id="CAJFCV020000006">
    <property type="protein sequence ID" value="CAG9129952.1"/>
    <property type="molecule type" value="Genomic_DNA"/>
</dbReference>
<dbReference type="PROSITE" id="PS01179">
    <property type="entry name" value="PID"/>
    <property type="match status" value="1"/>
</dbReference>
<keyword evidence="5" id="KW-1185">Reference proteome</keyword>
<feature type="compositionally biased region" description="Low complexity" evidence="2">
    <location>
        <begin position="475"/>
        <end position="486"/>
    </location>
</feature>
<evidence type="ECO:0000313" key="4">
    <source>
        <dbReference type="EMBL" id="CAD5234263.1"/>
    </source>
</evidence>
<dbReference type="Gene3D" id="2.30.29.30">
    <property type="entry name" value="Pleckstrin-homology domain (PH domain)/Phosphotyrosine-binding domain (PTB)"/>
    <property type="match status" value="2"/>
</dbReference>
<gene>
    <name evidence="4" type="ORF">BXYJ_LOCUS14354</name>
</gene>
<feature type="compositionally biased region" description="Basic and acidic residues" evidence="2">
    <location>
        <begin position="930"/>
        <end position="946"/>
    </location>
</feature>
<evidence type="ECO:0000259" key="3">
    <source>
        <dbReference type="PROSITE" id="PS01179"/>
    </source>
</evidence>
<comment type="caution">
    <text evidence="4">The sequence shown here is derived from an EMBL/GenBank/DDBJ whole genome shotgun (WGS) entry which is preliminary data.</text>
</comment>
<keyword evidence="1" id="KW-0175">Coiled coil</keyword>
<feature type="compositionally biased region" description="Low complexity" evidence="2">
    <location>
        <begin position="1052"/>
        <end position="1074"/>
    </location>
</feature>
<feature type="compositionally biased region" description="Pro residues" evidence="2">
    <location>
        <begin position="463"/>
        <end position="474"/>
    </location>
</feature>
<feature type="region of interest" description="Disordered" evidence="2">
    <location>
        <begin position="652"/>
        <end position="674"/>
    </location>
</feature>
<feature type="region of interest" description="Disordered" evidence="2">
    <location>
        <begin position="344"/>
        <end position="431"/>
    </location>
</feature>
<feature type="compositionally biased region" description="Polar residues" evidence="2">
    <location>
        <begin position="659"/>
        <end position="669"/>
    </location>
</feature>
<dbReference type="InterPro" id="IPR011993">
    <property type="entry name" value="PH-like_dom_sf"/>
</dbReference>
<dbReference type="PANTHER" id="PTHR11232">
    <property type="entry name" value="PHOSPHOTYROSINE INTERACTION DOMAIN-CONTAINING FAMILY MEMBER"/>
    <property type="match status" value="1"/>
</dbReference>
<dbReference type="EMBL" id="CAJFDI010000006">
    <property type="protein sequence ID" value="CAD5234263.1"/>
    <property type="molecule type" value="Genomic_DNA"/>
</dbReference>
<evidence type="ECO:0000256" key="1">
    <source>
        <dbReference type="ARBA" id="ARBA00023054"/>
    </source>
</evidence>
<feature type="compositionally biased region" description="Polar residues" evidence="2">
    <location>
        <begin position="970"/>
        <end position="986"/>
    </location>
</feature>
<dbReference type="InterPro" id="IPR006020">
    <property type="entry name" value="PTB/PI_dom"/>
</dbReference>
<dbReference type="SUPFAM" id="SSF50729">
    <property type="entry name" value="PH domain-like"/>
    <property type="match status" value="1"/>
</dbReference>
<evidence type="ECO:0000313" key="5">
    <source>
        <dbReference type="Proteomes" id="UP000659654"/>
    </source>
</evidence>
<evidence type="ECO:0000256" key="2">
    <source>
        <dbReference type="SAM" id="MobiDB-lite"/>
    </source>
</evidence>
<accession>A0A811M4W4</accession>
<feature type="region of interest" description="Disordered" evidence="2">
    <location>
        <begin position="725"/>
        <end position="781"/>
    </location>
</feature>
<dbReference type="CDD" id="cd01270">
    <property type="entry name" value="PTB_CAPON-like"/>
    <property type="match status" value="1"/>
</dbReference>
<feature type="compositionally biased region" description="Basic and acidic residues" evidence="2">
    <location>
        <begin position="381"/>
        <end position="390"/>
    </location>
</feature>
<dbReference type="SMART" id="SM00462">
    <property type="entry name" value="PTB"/>
    <property type="match status" value="1"/>
</dbReference>
<feature type="region of interest" description="Disordered" evidence="2">
    <location>
        <begin position="1052"/>
        <end position="1113"/>
    </location>
</feature>
<dbReference type="Proteomes" id="UP000582659">
    <property type="component" value="Unassembled WGS sequence"/>
</dbReference>
<feature type="domain" description="PID" evidence="3">
    <location>
        <begin position="33"/>
        <end position="155"/>
    </location>
</feature>